<protein>
    <submittedName>
        <fullName evidence="2">Transposase</fullName>
    </submittedName>
</protein>
<keyword evidence="3" id="KW-1185">Reference proteome</keyword>
<evidence type="ECO:0000259" key="1">
    <source>
        <dbReference type="Pfam" id="PF03050"/>
    </source>
</evidence>
<feature type="domain" description="Transposase IS66 central" evidence="1">
    <location>
        <begin position="11"/>
        <end position="124"/>
    </location>
</feature>
<organism evidence="2 3">
    <name type="scientific">Tropicibacter oceani</name>
    <dbReference type="NCBI Taxonomy" id="3058420"/>
    <lineage>
        <taxon>Bacteria</taxon>
        <taxon>Pseudomonadati</taxon>
        <taxon>Pseudomonadota</taxon>
        <taxon>Alphaproteobacteria</taxon>
        <taxon>Rhodobacterales</taxon>
        <taxon>Roseobacteraceae</taxon>
        <taxon>Tropicibacter</taxon>
    </lineage>
</organism>
<dbReference type="InterPro" id="IPR004291">
    <property type="entry name" value="Transposase_IS66_central"/>
</dbReference>
<proteinExistence type="predicted"/>
<accession>A0ABY8QKF3</accession>
<dbReference type="RefSeq" id="WP_282300935.1">
    <property type="nucleotide sequence ID" value="NZ_CP124616.1"/>
</dbReference>
<reference evidence="2 3" key="1">
    <citation type="submission" date="2023-05" db="EMBL/GenBank/DDBJ databases">
        <title>YMD87, complete Genome.</title>
        <authorList>
            <person name="Zhang J."/>
            <person name="Xu X."/>
        </authorList>
    </citation>
    <scope>NUCLEOTIDE SEQUENCE [LARGE SCALE GENOMIC DNA]</scope>
    <source>
        <strain evidence="2 3">YMD87</strain>
    </source>
</reference>
<dbReference type="PANTHER" id="PTHR33678">
    <property type="entry name" value="BLL1576 PROTEIN"/>
    <property type="match status" value="1"/>
</dbReference>
<evidence type="ECO:0000313" key="3">
    <source>
        <dbReference type="Proteomes" id="UP001241605"/>
    </source>
</evidence>
<dbReference type="EMBL" id="CP124616">
    <property type="protein sequence ID" value="WGW04302.1"/>
    <property type="molecule type" value="Genomic_DNA"/>
</dbReference>
<name>A0ABY8QKF3_9RHOB</name>
<sequence>MNPSRDLCNRAPVAQKVVSLYQELYAIEQEIAWSDHETRARLRQERAASVFDQITDICRSTQQSVEPASLLGKAIAYFLRHEAGLRTYLTDGRIEIDNNAVERAIRKIALVRKNSQFAGSEMAADVWMLFASLVATCEVNDIDPRRYLFWLCFKASQSKVDNIPFGELLPWHFAEAEARGDRDHLKFMDFVSGHTGPRYRDVKPGRSEDPIDT</sequence>
<dbReference type="InterPro" id="IPR052344">
    <property type="entry name" value="Transposase-related"/>
</dbReference>
<gene>
    <name evidence="2" type="ORF">QF118_01825</name>
</gene>
<dbReference type="Pfam" id="PF03050">
    <property type="entry name" value="DDE_Tnp_IS66"/>
    <property type="match status" value="1"/>
</dbReference>
<dbReference type="PANTHER" id="PTHR33678:SF1">
    <property type="entry name" value="BLL1576 PROTEIN"/>
    <property type="match status" value="1"/>
</dbReference>
<evidence type="ECO:0000313" key="2">
    <source>
        <dbReference type="EMBL" id="WGW04302.1"/>
    </source>
</evidence>
<dbReference type="Proteomes" id="UP001241605">
    <property type="component" value="Chromosome"/>
</dbReference>